<evidence type="ECO:0000313" key="4">
    <source>
        <dbReference type="EMBL" id="SHO76365.1"/>
    </source>
</evidence>
<dbReference type="Proteomes" id="UP000186303">
    <property type="component" value="Chromosome 1"/>
</dbReference>
<dbReference type="AlphaFoldDB" id="A0A1M8A1Q5"/>
<feature type="domain" description="RPAP1/MINIYO-like TPR repeats" evidence="3">
    <location>
        <begin position="992"/>
        <end position="1149"/>
    </location>
</feature>
<feature type="compositionally biased region" description="Basic and acidic residues" evidence="1">
    <location>
        <begin position="1"/>
        <end position="10"/>
    </location>
</feature>
<feature type="compositionally biased region" description="Low complexity" evidence="1">
    <location>
        <begin position="96"/>
        <end position="106"/>
    </location>
</feature>
<dbReference type="InterPro" id="IPR013929">
    <property type="entry name" value="RPAP1_C"/>
</dbReference>
<dbReference type="Pfam" id="PF25766">
    <property type="entry name" value="TPR_RPAP1"/>
    <property type="match status" value="1"/>
</dbReference>
<dbReference type="PANTHER" id="PTHR21483:SF18">
    <property type="entry name" value="RNA POLYMERASE II-ASSOCIATED PROTEIN 1"/>
    <property type="match status" value="1"/>
</dbReference>
<feature type="compositionally biased region" description="Low complexity" evidence="1">
    <location>
        <begin position="202"/>
        <end position="211"/>
    </location>
</feature>
<gene>
    <name evidence="4" type="ORF">MSYG_0703</name>
</gene>
<dbReference type="OMA" id="KYFLQCV"/>
<dbReference type="InterPro" id="IPR039913">
    <property type="entry name" value="RPAP1/Rba50"/>
</dbReference>
<dbReference type="PANTHER" id="PTHR21483">
    <property type="entry name" value="RNA POLYMERASE II-ASSOCIATED PROTEIN 1"/>
    <property type="match status" value="1"/>
</dbReference>
<organism evidence="4 5">
    <name type="scientific">Malassezia sympodialis (strain ATCC 42132)</name>
    <name type="common">Atopic eczema-associated yeast</name>
    <dbReference type="NCBI Taxonomy" id="1230383"/>
    <lineage>
        <taxon>Eukaryota</taxon>
        <taxon>Fungi</taxon>
        <taxon>Dikarya</taxon>
        <taxon>Basidiomycota</taxon>
        <taxon>Ustilaginomycotina</taxon>
        <taxon>Malasseziomycetes</taxon>
        <taxon>Malasseziales</taxon>
        <taxon>Malasseziaceae</taxon>
        <taxon>Malassezia</taxon>
    </lineage>
</organism>
<sequence>MERIRPRASELNDVTDETLMDWPPAAKAVRGKAPSVLTAPADSPSRAPPAPPSPPPSRPLLGGICERDTLADARTSEAPRPASAKPLSAFRRARLQRAGAGAGAAPTAPPRDAPTVPLPELDPTRDPGGGAAPETVSSILTDVAQENERKIAHMSYEHVEEELRDAEAFFGKDLLAKLSQRRARTAQGWPAMERLELHEEAPAPSAPQAAAREPRSDDAMADLEALRQTYFPDEPATVPPPLAWTVDMPTDPSSAQVRFDFSGHVVSRPSDVFAEAPDATYLAGLHHHGHDPTAPGYTLDEILHWTRSHVASQRCLALQLVQRIATAHPLASPPSEAHRVLDAEHGAIRARFLFTARYLLDDRHRSVSRAAAECLAAAIRSVRCVSTDALLVAELPIAADPELDWTHDSSALDPTDLHAQPPPFHAPDASHLELLQHNWVDGLLSAHILDALEARLLDTDAPTMPVCDILCGMALHRGEAAHAIAARPRLVRVLVAHAATQSPWPLTSLPWPHVDAMLALLRIVQVSRTCASALVAQGALDPVLRYIVLPPQDLHAQSSEDLAAHEHALASVAFRLYAALGRYGVNSASVREVHAALPTWATWAARVWPRLRADDVRLSSIHALFDLLAVWTRAAIDGPQHGDLGANAPAVQDWAAFSIALLSERGPSSSLALAVHGRAAAHLATWCEVVHRLPTDIDRTAVRAAAEAVLAQWAHGSETPTYAPKITARADARTAHDAVTAVSRHASAWHDFLVLAHATSHAQLAAHAQRELLALLRLPLRELCSRVRAADGLVTAHRTWIVASCLDAEGPEATLRILHALGPEEGALAAQILPRIVAQVDARVWDIVSPFLLENVRPATAGPSLVTAVRGEAPLTTLQVRCRASPAVDTDPRTGAELWQSRAAGLPLRADWPLLALDDLLHSGDAHVFNARDVLPAAWDFSEADIVQASLDLALYVAEQRVIPSAYLWFGMMKVFLLELAPPAHPDATGAMTGRDLYASPPMAARLEHLMAAADAPDQDHSLLVSEAAAHLLPPSMPLYQMYTDLLGLYESISMNDPLFARVLLPPLAMAYEADYRRLLWREYALMLPGIQVAIADVPCVRGQRLDAYLWPCETDKDVLLAYAHALAQGRVSPSQPFLYAVAVHHVSAALWHDEGGWGNANIPPAVQASLARTVLSSPCSDALLAYAPNHAADTAFRRRRHAEWFA</sequence>
<evidence type="ECO:0000259" key="3">
    <source>
        <dbReference type="Pfam" id="PF25766"/>
    </source>
</evidence>
<dbReference type="InterPro" id="IPR057989">
    <property type="entry name" value="TPR_RPAP1/MINIYO-like"/>
</dbReference>
<feature type="region of interest" description="Disordered" evidence="1">
    <location>
        <begin position="1"/>
        <end position="136"/>
    </location>
</feature>
<reference evidence="5" key="1">
    <citation type="journal article" date="2017" name="Nucleic Acids Res.">
        <title>Proteogenomics produces comprehensive and highly accurate protein-coding gene annotation in a complete genome assembly of Malassezia sympodialis.</title>
        <authorList>
            <person name="Zhu Y."/>
            <person name="Engstroem P.G."/>
            <person name="Tellgren-Roth C."/>
            <person name="Baudo C.D."/>
            <person name="Kennell J.C."/>
            <person name="Sun S."/>
            <person name="Billmyre R.B."/>
            <person name="Schroeder M.S."/>
            <person name="Andersson A."/>
            <person name="Holm T."/>
            <person name="Sigurgeirsson B."/>
            <person name="Wu G."/>
            <person name="Sankaranarayanan S.R."/>
            <person name="Siddharthan R."/>
            <person name="Sanyal K."/>
            <person name="Lundeberg J."/>
            <person name="Nystedt B."/>
            <person name="Boekhout T."/>
            <person name="Dawson T.L. Jr."/>
            <person name="Heitman J."/>
            <person name="Scheynius A."/>
            <person name="Lehtioe J."/>
        </authorList>
    </citation>
    <scope>NUCLEOTIDE SEQUENCE [LARGE SCALE GENOMIC DNA]</scope>
    <source>
        <strain evidence="5">ATCC 42132</strain>
    </source>
</reference>
<name>A0A1M8A1Q5_MALS4</name>
<dbReference type="EMBL" id="LT671821">
    <property type="protein sequence ID" value="SHO76365.1"/>
    <property type="molecule type" value="Genomic_DNA"/>
</dbReference>
<dbReference type="Pfam" id="PF08620">
    <property type="entry name" value="RPAP1_C"/>
    <property type="match status" value="1"/>
</dbReference>
<evidence type="ECO:0000259" key="2">
    <source>
        <dbReference type="Pfam" id="PF08620"/>
    </source>
</evidence>
<feature type="compositionally biased region" description="Pro residues" evidence="1">
    <location>
        <begin position="46"/>
        <end position="58"/>
    </location>
</feature>
<dbReference type="VEuPathDB" id="FungiDB:MSYG_0703"/>
<dbReference type="OrthoDB" id="348201at2759"/>
<protein>
    <submittedName>
        <fullName evidence="4">Similar to S.cerevisiae protein RBA50 (Protein involved in transcription)</fullName>
    </submittedName>
</protein>
<accession>A0A1M8A1Q5</accession>
<keyword evidence="5" id="KW-1185">Reference proteome</keyword>
<feature type="region of interest" description="Disordered" evidence="1">
    <location>
        <begin position="198"/>
        <end position="217"/>
    </location>
</feature>
<dbReference type="STRING" id="1230383.A0A1M8A1Q5"/>
<feature type="domain" description="RPAP1 C-terminal" evidence="2">
    <location>
        <begin position="256"/>
        <end position="325"/>
    </location>
</feature>
<proteinExistence type="predicted"/>
<feature type="compositionally biased region" description="Basic and acidic residues" evidence="1">
    <location>
        <begin position="65"/>
        <end position="77"/>
    </location>
</feature>
<evidence type="ECO:0000256" key="1">
    <source>
        <dbReference type="SAM" id="MobiDB-lite"/>
    </source>
</evidence>
<dbReference type="GO" id="GO:0006366">
    <property type="term" value="P:transcription by RNA polymerase II"/>
    <property type="evidence" value="ECO:0007669"/>
    <property type="project" value="InterPro"/>
</dbReference>
<evidence type="ECO:0000313" key="5">
    <source>
        <dbReference type="Proteomes" id="UP000186303"/>
    </source>
</evidence>